<dbReference type="EMBL" id="JAUJDW010000008">
    <property type="protein sequence ID" value="KAK0661291.1"/>
    <property type="molecule type" value="Genomic_DNA"/>
</dbReference>
<dbReference type="Proteomes" id="UP001175001">
    <property type="component" value="Unassembled WGS sequence"/>
</dbReference>
<evidence type="ECO:0000256" key="1">
    <source>
        <dbReference type="SAM" id="MobiDB-lite"/>
    </source>
</evidence>
<dbReference type="Pfam" id="PF20233">
    <property type="entry name" value="DUF6590"/>
    <property type="match status" value="1"/>
</dbReference>
<evidence type="ECO:0000313" key="3">
    <source>
        <dbReference type="EMBL" id="KAK0661291.1"/>
    </source>
</evidence>
<dbReference type="InterPro" id="IPR046497">
    <property type="entry name" value="DUF6590"/>
</dbReference>
<gene>
    <name evidence="3" type="ORF">DIS24_g2711</name>
</gene>
<comment type="caution">
    <text evidence="3">The sequence shown here is derived from an EMBL/GenBank/DDBJ whole genome shotgun (WGS) entry which is preliminary data.</text>
</comment>
<proteinExistence type="predicted"/>
<protein>
    <recommendedName>
        <fullName evidence="2">DUF6590 domain-containing protein</fullName>
    </recommendedName>
</protein>
<evidence type="ECO:0000313" key="4">
    <source>
        <dbReference type="Proteomes" id="UP001175001"/>
    </source>
</evidence>
<name>A0AA39YZ88_9PEZI</name>
<accession>A0AA39YZ88</accession>
<feature type="region of interest" description="Disordered" evidence="1">
    <location>
        <begin position="1"/>
        <end position="22"/>
    </location>
</feature>
<organism evidence="3 4">
    <name type="scientific">Lasiodiplodia hormozganensis</name>
    <dbReference type="NCBI Taxonomy" id="869390"/>
    <lineage>
        <taxon>Eukaryota</taxon>
        <taxon>Fungi</taxon>
        <taxon>Dikarya</taxon>
        <taxon>Ascomycota</taxon>
        <taxon>Pezizomycotina</taxon>
        <taxon>Dothideomycetes</taxon>
        <taxon>Dothideomycetes incertae sedis</taxon>
        <taxon>Botryosphaeriales</taxon>
        <taxon>Botryosphaeriaceae</taxon>
        <taxon>Lasiodiplodia</taxon>
    </lineage>
</organism>
<dbReference type="CDD" id="cd00303">
    <property type="entry name" value="retropepsin_like"/>
    <property type="match status" value="1"/>
</dbReference>
<evidence type="ECO:0000259" key="2">
    <source>
        <dbReference type="Pfam" id="PF20233"/>
    </source>
</evidence>
<sequence length="479" mass="53583">MPDRSISPGVRSNASSQSSRNYQSLEPGYWKGFFIPGRIFMYQLHEDELDDYGKKQRLLVPKASSKAVYRRCVVVRAGRDSSQCLYIKTYEGEGCTRKDVRSKQNRHAVVYTSDEPSRLRDETNLRTPIQADPISHDTALPRLARLNYDSLFEISHSRPIYPLAQVTPRSLDVMLRDFEELNPPIPRPFTRKRTWDRMVEALDATHINSTTNNNTLATTIPAHQRAPAVRPIRPTRRTSTFPPPIPEAPPTAISHHVQIVAPRTTAEPASITPEPTAAPPAAAAAAAAAAKKQQAVTPFPQRHSTRAVHIPLQLSSARDARATAPVRALFDTACELNFIDPELALQRLGATALRYNSTSEQQPQVVMPGNGVVVPAADGMVKVRWRFEGVERSDVDTFVVFRGLPCEVVIGSRTAVERRWGVGGREAGVLGLPLMGLDERRRLQDDSRHKSEHRKKKEARENEEIERKFARERAALLGR</sequence>
<feature type="region of interest" description="Disordered" evidence="1">
    <location>
        <begin position="443"/>
        <end position="464"/>
    </location>
</feature>
<feature type="domain" description="DUF6590" evidence="2">
    <location>
        <begin position="32"/>
        <end position="175"/>
    </location>
</feature>
<keyword evidence="4" id="KW-1185">Reference proteome</keyword>
<dbReference type="AlphaFoldDB" id="A0AA39YZ88"/>
<feature type="compositionally biased region" description="Polar residues" evidence="1">
    <location>
        <begin position="10"/>
        <end position="22"/>
    </location>
</feature>
<reference evidence="3" key="1">
    <citation type="submission" date="2023-06" db="EMBL/GenBank/DDBJ databases">
        <title>Multi-omics analyses reveal the molecular pathogenesis toolkit of Lasiodiplodia hormozganensis, a cross-kingdom pathogen.</title>
        <authorList>
            <person name="Felix C."/>
            <person name="Meneses R."/>
            <person name="Goncalves M.F.M."/>
            <person name="Tilleman L."/>
            <person name="Duarte A.S."/>
            <person name="Jorrin-Novo J.V."/>
            <person name="Van De Peer Y."/>
            <person name="Deforce D."/>
            <person name="Van Nieuwerburgh F."/>
            <person name="Esteves A.C."/>
            <person name="Alves A."/>
        </authorList>
    </citation>
    <scope>NUCLEOTIDE SEQUENCE</scope>
    <source>
        <strain evidence="3">CBS 339.90</strain>
    </source>
</reference>